<gene>
    <name evidence="4" type="ORF">GCM10010124_22720</name>
</gene>
<dbReference type="CDD" id="cd04301">
    <property type="entry name" value="NAT_SF"/>
    <property type="match status" value="1"/>
</dbReference>
<dbReference type="Gene3D" id="3.40.630.30">
    <property type="match status" value="1"/>
</dbReference>
<proteinExistence type="predicted"/>
<dbReference type="EMBL" id="BMQC01000007">
    <property type="protein sequence ID" value="GGK29451.1"/>
    <property type="molecule type" value="Genomic_DNA"/>
</dbReference>
<evidence type="ECO:0000313" key="5">
    <source>
        <dbReference type="Proteomes" id="UP000662200"/>
    </source>
</evidence>
<dbReference type="Pfam" id="PF00583">
    <property type="entry name" value="Acetyltransf_1"/>
    <property type="match status" value="1"/>
</dbReference>
<dbReference type="PANTHER" id="PTHR43420">
    <property type="entry name" value="ACETYLTRANSFERASE"/>
    <property type="match status" value="1"/>
</dbReference>
<comment type="caution">
    <text evidence="4">The sequence shown here is derived from an EMBL/GenBank/DDBJ whole genome shotgun (WGS) entry which is preliminary data.</text>
</comment>
<keyword evidence="5" id="KW-1185">Reference proteome</keyword>
<accession>A0A8J3BPR7</accession>
<protein>
    <recommendedName>
        <fullName evidence="3">N-acetyltransferase domain-containing protein</fullName>
    </recommendedName>
</protein>
<evidence type="ECO:0000256" key="2">
    <source>
        <dbReference type="ARBA" id="ARBA00023315"/>
    </source>
</evidence>
<sequence length="186" mass="19346">MSAGTGGGAPPRTGSAFDVRRVTPADLEGTRAIRLEMLTDSPDAYLETAADFAARPRADLAAALAERAGGDRVAQFVARAADAAGGPFAGIATAGFVDAPADTVGVYGVYVTPAHRGTGVLAALMRAVEDWAGGRGATLLQLEVITGNDRALRAYRRLGFTPLELLPHPTKPGETELRLRRPVPAR</sequence>
<dbReference type="PROSITE" id="PS51186">
    <property type="entry name" value="GNAT"/>
    <property type="match status" value="1"/>
</dbReference>
<dbReference type="InterPro" id="IPR050680">
    <property type="entry name" value="YpeA/RimI_acetyltransf"/>
</dbReference>
<evidence type="ECO:0000313" key="4">
    <source>
        <dbReference type="EMBL" id="GGK29451.1"/>
    </source>
</evidence>
<reference evidence="4" key="1">
    <citation type="journal article" date="2014" name="Int. J. Syst. Evol. Microbiol.">
        <title>Complete genome sequence of Corynebacterium casei LMG S-19264T (=DSM 44701T), isolated from a smear-ripened cheese.</title>
        <authorList>
            <consortium name="US DOE Joint Genome Institute (JGI-PGF)"/>
            <person name="Walter F."/>
            <person name="Albersmeier A."/>
            <person name="Kalinowski J."/>
            <person name="Ruckert C."/>
        </authorList>
    </citation>
    <scope>NUCLEOTIDE SEQUENCE</scope>
    <source>
        <strain evidence="4">JCM 3091</strain>
    </source>
</reference>
<keyword evidence="2" id="KW-0012">Acyltransferase</keyword>
<dbReference type="InterPro" id="IPR000182">
    <property type="entry name" value="GNAT_dom"/>
</dbReference>
<dbReference type="SUPFAM" id="SSF55729">
    <property type="entry name" value="Acyl-CoA N-acyltransferases (Nat)"/>
    <property type="match status" value="1"/>
</dbReference>
<name>A0A8J3BPR7_9ACTN</name>
<keyword evidence="1" id="KW-0808">Transferase</keyword>
<evidence type="ECO:0000259" key="3">
    <source>
        <dbReference type="PROSITE" id="PS51186"/>
    </source>
</evidence>
<dbReference type="Proteomes" id="UP000662200">
    <property type="component" value="Unassembled WGS sequence"/>
</dbReference>
<dbReference type="InterPro" id="IPR016181">
    <property type="entry name" value="Acyl_CoA_acyltransferase"/>
</dbReference>
<dbReference type="AlphaFoldDB" id="A0A8J3BPR7"/>
<feature type="domain" description="N-acetyltransferase" evidence="3">
    <location>
        <begin position="17"/>
        <end position="184"/>
    </location>
</feature>
<dbReference type="RefSeq" id="WP_189114247.1">
    <property type="nucleotide sequence ID" value="NZ_BMQC01000007.1"/>
</dbReference>
<evidence type="ECO:0000256" key="1">
    <source>
        <dbReference type="ARBA" id="ARBA00022679"/>
    </source>
</evidence>
<dbReference type="PANTHER" id="PTHR43420:SF44">
    <property type="entry name" value="ACETYLTRANSFERASE YPEA"/>
    <property type="match status" value="1"/>
</dbReference>
<organism evidence="4 5">
    <name type="scientific">Pilimelia terevasa</name>
    <dbReference type="NCBI Taxonomy" id="53372"/>
    <lineage>
        <taxon>Bacteria</taxon>
        <taxon>Bacillati</taxon>
        <taxon>Actinomycetota</taxon>
        <taxon>Actinomycetes</taxon>
        <taxon>Micromonosporales</taxon>
        <taxon>Micromonosporaceae</taxon>
        <taxon>Pilimelia</taxon>
    </lineage>
</organism>
<dbReference type="GO" id="GO:0016747">
    <property type="term" value="F:acyltransferase activity, transferring groups other than amino-acyl groups"/>
    <property type="evidence" value="ECO:0007669"/>
    <property type="project" value="InterPro"/>
</dbReference>
<reference evidence="4" key="2">
    <citation type="submission" date="2020-09" db="EMBL/GenBank/DDBJ databases">
        <authorList>
            <person name="Sun Q."/>
            <person name="Ohkuma M."/>
        </authorList>
    </citation>
    <scope>NUCLEOTIDE SEQUENCE</scope>
    <source>
        <strain evidence="4">JCM 3091</strain>
    </source>
</reference>